<evidence type="ECO:0000256" key="4">
    <source>
        <dbReference type="ARBA" id="ARBA00023012"/>
    </source>
</evidence>
<keyword evidence="4" id="KW-0902">Two-component regulatory system</keyword>
<proteinExistence type="predicted"/>
<name>A0ABT0W4J6_9BACI</name>
<dbReference type="InterPro" id="IPR018060">
    <property type="entry name" value="HTH_AraC"/>
</dbReference>
<evidence type="ECO:0000256" key="5">
    <source>
        <dbReference type="ARBA" id="ARBA00023015"/>
    </source>
</evidence>
<dbReference type="EMBL" id="JAMQCR010000001">
    <property type="protein sequence ID" value="MCM2531252.1"/>
    <property type="molecule type" value="Genomic_DNA"/>
</dbReference>
<dbReference type="Gene3D" id="3.40.50.2300">
    <property type="match status" value="1"/>
</dbReference>
<evidence type="ECO:0000256" key="2">
    <source>
        <dbReference type="ARBA" id="ARBA00022490"/>
    </source>
</evidence>
<dbReference type="SUPFAM" id="SSF46689">
    <property type="entry name" value="Homeodomain-like"/>
    <property type="match status" value="2"/>
</dbReference>
<dbReference type="Proteomes" id="UP001523262">
    <property type="component" value="Unassembled WGS sequence"/>
</dbReference>
<reference evidence="11 12" key="1">
    <citation type="submission" date="2022-06" db="EMBL/GenBank/DDBJ databases">
        <authorList>
            <person name="Jeon C.O."/>
        </authorList>
    </citation>
    <scope>NUCLEOTIDE SEQUENCE [LARGE SCALE GENOMIC DNA]</scope>
    <source>
        <strain evidence="11 12">KCTC 13943</strain>
    </source>
</reference>
<evidence type="ECO:0000256" key="3">
    <source>
        <dbReference type="ARBA" id="ARBA00022553"/>
    </source>
</evidence>
<feature type="domain" description="Response regulatory" evidence="10">
    <location>
        <begin position="3"/>
        <end position="121"/>
    </location>
</feature>
<dbReference type="Pfam" id="PF00072">
    <property type="entry name" value="Response_reg"/>
    <property type="match status" value="1"/>
</dbReference>
<keyword evidence="5" id="KW-0805">Transcription regulation</keyword>
<dbReference type="PANTHER" id="PTHR42713:SF3">
    <property type="entry name" value="TRANSCRIPTIONAL REGULATORY PROTEIN HPTR"/>
    <property type="match status" value="1"/>
</dbReference>
<dbReference type="CDD" id="cd17536">
    <property type="entry name" value="REC_YesN-like"/>
    <property type="match status" value="1"/>
</dbReference>
<feature type="domain" description="HTH araC/xylS-type" evidence="9">
    <location>
        <begin position="425"/>
        <end position="523"/>
    </location>
</feature>
<evidence type="ECO:0000256" key="1">
    <source>
        <dbReference type="ARBA" id="ARBA00004496"/>
    </source>
</evidence>
<dbReference type="SMART" id="SM00342">
    <property type="entry name" value="HTH_ARAC"/>
    <property type="match status" value="1"/>
</dbReference>
<dbReference type="SMART" id="SM00448">
    <property type="entry name" value="REC"/>
    <property type="match status" value="1"/>
</dbReference>
<dbReference type="SUPFAM" id="SSF52172">
    <property type="entry name" value="CheY-like"/>
    <property type="match status" value="1"/>
</dbReference>
<evidence type="ECO:0000313" key="11">
    <source>
        <dbReference type="EMBL" id="MCM2531252.1"/>
    </source>
</evidence>
<feature type="modified residue" description="4-aspartylphosphate" evidence="8">
    <location>
        <position position="55"/>
    </location>
</feature>
<evidence type="ECO:0000259" key="9">
    <source>
        <dbReference type="PROSITE" id="PS01124"/>
    </source>
</evidence>
<dbReference type="PROSITE" id="PS01124">
    <property type="entry name" value="HTH_ARAC_FAMILY_2"/>
    <property type="match status" value="1"/>
</dbReference>
<keyword evidence="7" id="KW-0804">Transcription</keyword>
<dbReference type="InterPro" id="IPR011006">
    <property type="entry name" value="CheY-like_superfamily"/>
</dbReference>
<dbReference type="Gene3D" id="1.10.10.60">
    <property type="entry name" value="Homeodomain-like"/>
    <property type="match status" value="2"/>
</dbReference>
<evidence type="ECO:0000256" key="6">
    <source>
        <dbReference type="ARBA" id="ARBA00023125"/>
    </source>
</evidence>
<protein>
    <submittedName>
        <fullName evidence="11">Response regulator</fullName>
    </submittedName>
</protein>
<keyword evidence="2" id="KW-0963">Cytoplasm</keyword>
<dbReference type="PROSITE" id="PS50110">
    <property type="entry name" value="RESPONSE_REGULATORY"/>
    <property type="match status" value="1"/>
</dbReference>
<gene>
    <name evidence="11" type="ORF">NDK43_00870</name>
</gene>
<sequence>MYKVVLVDDKMFVRKGLQSLVDWKRCGFEVVGEASNGEDAHSVIEQLKPDLVVTDIRMPVLDGLELIKLVQQKDGNHPKFIIISGYSDFKYAQQAVRYGVHDFILKPIDQADMEETLTVLSKSLTEQKLFTEKNEELVKKRLFDHLIVGKIDEKEADSYLNVLSLENSKEFYYLIFEVNEFPEMINGITGEHMEEVKKKIAEIIRDSCDLKEKVFIHELEQGTYGLLIPSIFLQRFQMQISKFIYWINKQLSRNIKQKITFYVGLAVPKLYLVRSSYENAQDARQYKYTQDDKSIIFYEEIEKNNSITYTELEDTFYHVLIEQIEENLTIAIMETIDKIFHQFYMRKMAQSAVLTSINRCVHSILKIIKNMEGEVSRLKTFQTMLQLQNYNLTLTQLRKLFIEFVLESKEEIIKLRKQTANGEAHKIKQYVELHYQENISLKTIAAKFYMNPVYLGQLFKKTYGIYFKDYLLQVRINEAKKLLRQSELKIYEIAQNVGINNTDYFVTIFGKLEKITPSEYRNKLLETRKV</sequence>
<evidence type="ECO:0000256" key="7">
    <source>
        <dbReference type="ARBA" id="ARBA00023163"/>
    </source>
</evidence>
<dbReference type="InterPro" id="IPR001789">
    <property type="entry name" value="Sig_transdc_resp-reg_receiver"/>
</dbReference>
<dbReference type="PROSITE" id="PS00041">
    <property type="entry name" value="HTH_ARAC_FAMILY_1"/>
    <property type="match status" value="1"/>
</dbReference>
<comment type="caution">
    <text evidence="11">The sequence shown here is derived from an EMBL/GenBank/DDBJ whole genome shotgun (WGS) entry which is preliminary data.</text>
</comment>
<comment type="subcellular location">
    <subcellularLocation>
        <location evidence="1">Cytoplasm</location>
    </subcellularLocation>
</comment>
<keyword evidence="3 8" id="KW-0597">Phosphoprotein</keyword>
<dbReference type="InterPro" id="IPR009057">
    <property type="entry name" value="Homeodomain-like_sf"/>
</dbReference>
<dbReference type="InterPro" id="IPR018062">
    <property type="entry name" value="HTH_AraC-typ_CS"/>
</dbReference>
<evidence type="ECO:0000259" key="10">
    <source>
        <dbReference type="PROSITE" id="PS50110"/>
    </source>
</evidence>
<organism evidence="11 12">
    <name type="scientific">Neobacillus pocheonensis</name>
    <dbReference type="NCBI Taxonomy" id="363869"/>
    <lineage>
        <taxon>Bacteria</taxon>
        <taxon>Bacillati</taxon>
        <taxon>Bacillota</taxon>
        <taxon>Bacilli</taxon>
        <taxon>Bacillales</taxon>
        <taxon>Bacillaceae</taxon>
        <taxon>Neobacillus</taxon>
    </lineage>
</organism>
<dbReference type="InterPro" id="IPR051552">
    <property type="entry name" value="HptR"/>
</dbReference>
<evidence type="ECO:0000256" key="8">
    <source>
        <dbReference type="PROSITE-ProRule" id="PRU00169"/>
    </source>
</evidence>
<keyword evidence="12" id="KW-1185">Reference proteome</keyword>
<dbReference type="PANTHER" id="PTHR42713">
    <property type="entry name" value="HISTIDINE KINASE-RELATED"/>
    <property type="match status" value="1"/>
</dbReference>
<evidence type="ECO:0000313" key="12">
    <source>
        <dbReference type="Proteomes" id="UP001523262"/>
    </source>
</evidence>
<dbReference type="Pfam" id="PF12833">
    <property type="entry name" value="HTH_18"/>
    <property type="match status" value="1"/>
</dbReference>
<keyword evidence="6" id="KW-0238">DNA-binding</keyword>
<accession>A0ABT0W4J6</accession>